<evidence type="ECO:0000313" key="6">
    <source>
        <dbReference type="Proteomes" id="UP001165042"/>
    </source>
</evidence>
<sequence>MNGVVRIGVLGCADIAVRRVLPSLAGMDSARLVAVGSRDPDRAERVARRFGATPVAGYDHVVARDDVDAVYIPLPPASHHRWIVESLRAGKHVLAEKPLCTNAADTAEVVTLARERGLVLVENFFFPHHSQHRMVQDLVRDGVIGEVRAFSSAFGIPPVDRSSFRYRTDLGGGALLDVGVYPLRAARLHLGDDLRVAGAWLRADGPTGVDTAGAALLSTGYGVAVHADFGFEHAYRSDYVLWGSAGMISVPRAFTPPEHLRPTVRVEEQDRVTEHSLPPDDQVRNALRAFVDAVLGRAPAPAGEQAVRHAALVDEVRAVATPPACAHRSPPRSENPCVSC</sequence>
<name>A0A9W6V530_9PSEU</name>
<dbReference type="PANTHER" id="PTHR22604:SF105">
    <property type="entry name" value="TRANS-1,2-DIHYDROBENZENE-1,2-DIOL DEHYDROGENASE"/>
    <property type="match status" value="1"/>
</dbReference>
<dbReference type="GO" id="GO:0000166">
    <property type="term" value="F:nucleotide binding"/>
    <property type="evidence" value="ECO:0007669"/>
    <property type="project" value="InterPro"/>
</dbReference>
<dbReference type="AlphaFoldDB" id="A0A9W6V530"/>
<dbReference type="PANTHER" id="PTHR22604">
    <property type="entry name" value="OXIDOREDUCTASES"/>
    <property type="match status" value="1"/>
</dbReference>
<dbReference type="RefSeq" id="WP_285607425.1">
    <property type="nucleotide sequence ID" value="NZ_BSSD01000001.1"/>
</dbReference>
<dbReference type="GO" id="GO:0016491">
    <property type="term" value="F:oxidoreductase activity"/>
    <property type="evidence" value="ECO:0007669"/>
    <property type="project" value="UniProtKB-KW"/>
</dbReference>
<evidence type="ECO:0000256" key="2">
    <source>
        <dbReference type="ARBA" id="ARBA00023002"/>
    </source>
</evidence>
<accession>A0A9W6V530</accession>
<evidence type="ECO:0000256" key="1">
    <source>
        <dbReference type="ARBA" id="ARBA00010928"/>
    </source>
</evidence>
<proteinExistence type="inferred from homology"/>
<feature type="domain" description="Gfo/Idh/MocA-like oxidoreductase N-terminal" evidence="3">
    <location>
        <begin position="5"/>
        <end position="123"/>
    </location>
</feature>
<dbReference type="EMBL" id="BSSD01000001">
    <property type="protein sequence ID" value="GLW89885.1"/>
    <property type="molecule type" value="Genomic_DNA"/>
</dbReference>
<dbReference type="SUPFAM" id="SSF55347">
    <property type="entry name" value="Glyceraldehyde-3-phosphate dehydrogenase-like, C-terminal domain"/>
    <property type="match status" value="1"/>
</dbReference>
<evidence type="ECO:0000259" key="3">
    <source>
        <dbReference type="Pfam" id="PF01408"/>
    </source>
</evidence>
<dbReference type="Gene3D" id="3.40.50.720">
    <property type="entry name" value="NAD(P)-binding Rossmann-like Domain"/>
    <property type="match status" value="1"/>
</dbReference>
<evidence type="ECO:0000313" key="5">
    <source>
        <dbReference type="EMBL" id="GLW89885.1"/>
    </source>
</evidence>
<dbReference type="Gene3D" id="3.30.360.10">
    <property type="entry name" value="Dihydrodipicolinate Reductase, domain 2"/>
    <property type="match status" value="1"/>
</dbReference>
<keyword evidence="2" id="KW-0560">Oxidoreductase</keyword>
<dbReference type="InterPro" id="IPR000683">
    <property type="entry name" value="Gfo/Idh/MocA-like_OxRdtase_N"/>
</dbReference>
<feature type="domain" description="GFO/IDH/MocA-like oxidoreductase" evidence="4">
    <location>
        <begin position="133"/>
        <end position="248"/>
    </location>
</feature>
<dbReference type="SUPFAM" id="SSF51735">
    <property type="entry name" value="NAD(P)-binding Rossmann-fold domains"/>
    <property type="match status" value="1"/>
</dbReference>
<gene>
    <name evidence="5" type="ORF">Aglo03_07010</name>
</gene>
<dbReference type="InterPro" id="IPR050984">
    <property type="entry name" value="Gfo/Idh/MocA_domain"/>
</dbReference>
<evidence type="ECO:0000259" key="4">
    <source>
        <dbReference type="Pfam" id="PF22725"/>
    </source>
</evidence>
<dbReference type="Proteomes" id="UP001165042">
    <property type="component" value="Unassembled WGS sequence"/>
</dbReference>
<comment type="caution">
    <text evidence="5">The sequence shown here is derived from an EMBL/GenBank/DDBJ whole genome shotgun (WGS) entry which is preliminary data.</text>
</comment>
<dbReference type="Pfam" id="PF22725">
    <property type="entry name" value="GFO_IDH_MocA_C3"/>
    <property type="match status" value="1"/>
</dbReference>
<keyword evidence="6" id="KW-1185">Reference proteome</keyword>
<dbReference type="InterPro" id="IPR055170">
    <property type="entry name" value="GFO_IDH_MocA-like_dom"/>
</dbReference>
<dbReference type="InterPro" id="IPR036291">
    <property type="entry name" value="NAD(P)-bd_dom_sf"/>
</dbReference>
<dbReference type="Pfam" id="PF01408">
    <property type="entry name" value="GFO_IDH_MocA"/>
    <property type="match status" value="1"/>
</dbReference>
<comment type="similarity">
    <text evidence="1">Belongs to the Gfo/Idh/MocA family.</text>
</comment>
<organism evidence="5 6">
    <name type="scientific">Actinokineospora globicatena</name>
    <dbReference type="NCBI Taxonomy" id="103729"/>
    <lineage>
        <taxon>Bacteria</taxon>
        <taxon>Bacillati</taxon>
        <taxon>Actinomycetota</taxon>
        <taxon>Actinomycetes</taxon>
        <taxon>Pseudonocardiales</taxon>
        <taxon>Pseudonocardiaceae</taxon>
        <taxon>Actinokineospora</taxon>
    </lineage>
</organism>
<reference evidence="5" key="1">
    <citation type="submission" date="2023-02" db="EMBL/GenBank/DDBJ databases">
        <title>Actinokineospora globicatena NBRC 15670.</title>
        <authorList>
            <person name="Ichikawa N."/>
            <person name="Sato H."/>
            <person name="Tonouchi N."/>
        </authorList>
    </citation>
    <scope>NUCLEOTIDE SEQUENCE</scope>
    <source>
        <strain evidence="5">NBRC 15670</strain>
    </source>
</reference>
<protein>
    <submittedName>
        <fullName evidence="5">Oxidoreductase</fullName>
    </submittedName>
</protein>